<protein>
    <submittedName>
        <fullName evidence="1">Uncharacterized protein</fullName>
    </submittedName>
</protein>
<comment type="caution">
    <text evidence="1">The sequence shown here is derived from an EMBL/GenBank/DDBJ whole genome shotgun (WGS) entry which is preliminary data.</text>
</comment>
<keyword evidence="2" id="KW-1185">Reference proteome</keyword>
<sequence>MRAPALSQVYLSKCRLSPVASRMCDLNQLPSTPVASALFSFSFLIKSMATFSFLEAWPSGAGTMLYGSMGNLIGCFWFGGPIRSAIGSYRLAQVGFLHFFKTNNPLLDRLGDLAGLLTRTNPV</sequence>
<evidence type="ECO:0000313" key="2">
    <source>
        <dbReference type="Proteomes" id="UP001390339"/>
    </source>
</evidence>
<accession>A0ABR2HKC8</accession>
<reference evidence="1 2" key="1">
    <citation type="journal article" date="2024" name="IMA Fungus">
        <title>Apiospora arundinis, a panoply of carbohydrate-active enzymes and secondary metabolites.</title>
        <authorList>
            <person name="Sorensen T."/>
            <person name="Petersen C."/>
            <person name="Muurmann A.T."/>
            <person name="Christiansen J.V."/>
            <person name="Brundto M.L."/>
            <person name="Overgaard C.K."/>
            <person name="Boysen A.T."/>
            <person name="Wollenberg R.D."/>
            <person name="Larsen T.O."/>
            <person name="Sorensen J.L."/>
            <person name="Nielsen K.L."/>
            <person name="Sondergaard T.E."/>
        </authorList>
    </citation>
    <scope>NUCLEOTIDE SEQUENCE [LARGE SCALE GENOMIC DNA]</scope>
    <source>
        <strain evidence="1 2">AAU 773</strain>
    </source>
</reference>
<gene>
    <name evidence="1" type="ORF">PGQ11_014880</name>
</gene>
<name>A0ABR2HKC8_9PEZI</name>
<organism evidence="1 2">
    <name type="scientific">Apiospora arundinis</name>
    <dbReference type="NCBI Taxonomy" id="335852"/>
    <lineage>
        <taxon>Eukaryota</taxon>
        <taxon>Fungi</taxon>
        <taxon>Dikarya</taxon>
        <taxon>Ascomycota</taxon>
        <taxon>Pezizomycotina</taxon>
        <taxon>Sordariomycetes</taxon>
        <taxon>Xylariomycetidae</taxon>
        <taxon>Amphisphaeriales</taxon>
        <taxon>Apiosporaceae</taxon>
        <taxon>Apiospora</taxon>
    </lineage>
</organism>
<dbReference type="EMBL" id="JAPCWZ010000010">
    <property type="protein sequence ID" value="KAK8848400.1"/>
    <property type="molecule type" value="Genomic_DNA"/>
</dbReference>
<evidence type="ECO:0000313" key="1">
    <source>
        <dbReference type="EMBL" id="KAK8848400.1"/>
    </source>
</evidence>
<dbReference type="Proteomes" id="UP001390339">
    <property type="component" value="Unassembled WGS sequence"/>
</dbReference>
<proteinExistence type="predicted"/>